<evidence type="ECO:0000256" key="1">
    <source>
        <dbReference type="SAM" id="MobiDB-lite"/>
    </source>
</evidence>
<feature type="compositionally biased region" description="Basic and acidic residues" evidence="1">
    <location>
        <begin position="261"/>
        <end position="278"/>
    </location>
</feature>
<evidence type="ECO:0000313" key="4">
    <source>
        <dbReference type="Proteomes" id="UP000627934"/>
    </source>
</evidence>
<feature type="region of interest" description="Disordered" evidence="1">
    <location>
        <begin position="151"/>
        <end position="194"/>
    </location>
</feature>
<proteinExistence type="predicted"/>
<gene>
    <name evidence="3" type="ORF">BFW01_g1431</name>
</gene>
<dbReference type="EMBL" id="MDYX01000041">
    <property type="protein sequence ID" value="KAF9630869.1"/>
    <property type="molecule type" value="Genomic_DNA"/>
</dbReference>
<dbReference type="Proteomes" id="UP000627934">
    <property type="component" value="Unassembled WGS sequence"/>
</dbReference>
<evidence type="ECO:0000256" key="2">
    <source>
        <dbReference type="SAM" id="Phobius"/>
    </source>
</evidence>
<feature type="region of interest" description="Disordered" evidence="1">
    <location>
        <begin position="251"/>
        <end position="284"/>
    </location>
</feature>
<evidence type="ECO:0000313" key="3">
    <source>
        <dbReference type="EMBL" id="KAF9630869.1"/>
    </source>
</evidence>
<name>A0A8H7IRS6_9PEZI</name>
<keyword evidence="2" id="KW-0472">Membrane</keyword>
<reference evidence="3" key="2">
    <citation type="journal article" date="2018" name="DNA Res.">
        <title>Comparative genome and transcriptome analyses reveal adaptations to opportunistic infections in woody plant degrading pathogens of Botryosphaeriaceae.</title>
        <authorList>
            <person name="Yan J.Y."/>
            <person name="Zhao W.S."/>
            <person name="Chen Z."/>
            <person name="Xing Q.K."/>
            <person name="Zhang W."/>
            <person name="Chethana K.W.T."/>
            <person name="Xue M.F."/>
            <person name="Xu J.P."/>
            <person name="Phillips A.J.L."/>
            <person name="Wang Y."/>
            <person name="Liu J.H."/>
            <person name="Liu M."/>
            <person name="Zhou Y."/>
            <person name="Jayawardena R.S."/>
            <person name="Manawasinghe I.S."/>
            <person name="Huang J.B."/>
            <person name="Qiao G.H."/>
            <person name="Fu C.Y."/>
            <person name="Guo F.F."/>
            <person name="Dissanayake A.J."/>
            <person name="Peng Y.L."/>
            <person name="Hyde K.D."/>
            <person name="Li X.H."/>
        </authorList>
    </citation>
    <scope>NUCLEOTIDE SEQUENCE</scope>
    <source>
        <strain evidence="3">CSS-01s</strain>
    </source>
</reference>
<sequence>MTESLANLFTRLSGLLPQSVSDQASKMFVKRLLKHFFDRLEELLIQMCWAALAGLFQAFWLLVFQNVAGRAAASAVTSPAATSPAPSSKRSLRASLTSPAAVAVAAAPDVEEPGCASSMGTGSMAPTTLRDYEKHVVNQCLDCAARPADALGTEDTSASTQEARNKGKMPARPPSSDSHGSGSRGDGETGRRSMSPEILSKHLTSAFDRVVTASQVKEKAILKEIGTRMDLIQDLVTAHKRLVDRRLAFEGDSSSLKRSRKFENLRELRDEARRRGMGEDEAED</sequence>
<organism evidence="3 4">
    <name type="scientific">Lasiodiplodia theobromae</name>
    <dbReference type="NCBI Taxonomy" id="45133"/>
    <lineage>
        <taxon>Eukaryota</taxon>
        <taxon>Fungi</taxon>
        <taxon>Dikarya</taxon>
        <taxon>Ascomycota</taxon>
        <taxon>Pezizomycotina</taxon>
        <taxon>Dothideomycetes</taxon>
        <taxon>Dothideomycetes incertae sedis</taxon>
        <taxon>Botryosphaeriales</taxon>
        <taxon>Botryosphaeriaceae</taxon>
        <taxon>Lasiodiplodia</taxon>
    </lineage>
</organism>
<keyword evidence="2" id="KW-1133">Transmembrane helix</keyword>
<dbReference type="AlphaFoldDB" id="A0A8H7IRS6"/>
<accession>A0A8H7IRS6</accession>
<comment type="caution">
    <text evidence="3">The sequence shown here is derived from an EMBL/GenBank/DDBJ whole genome shotgun (WGS) entry which is preliminary data.</text>
</comment>
<feature type="transmembrane region" description="Helical" evidence="2">
    <location>
        <begin position="43"/>
        <end position="64"/>
    </location>
</feature>
<protein>
    <submittedName>
        <fullName evidence="3">Uncharacterized protein</fullName>
    </submittedName>
</protein>
<reference evidence="3" key="1">
    <citation type="submission" date="2016-08" db="EMBL/GenBank/DDBJ databases">
        <authorList>
            <person name="Yan J."/>
        </authorList>
    </citation>
    <scope>NUCLEOTIDE SEQUENCE</scope>
    <source>
        <strain evidence="3">CSS-01s</strain>
    </source>
</reference>
<keyword evidence="2" id="KW-0812">Transmembrane</keyword>